<keyword evidence="7" id="KW-1133">Transmembrane helix</keyword>
<dbReference type="RefSeq" id="WP_171603024.1">
    <property type="nucleotide sequence ID" value="NZ_JABFCQ010000002.1"/>
</dbReference>
<evidence type="ECO:0000256" key="3">
    <source>
        <dbReference type="ARBA" id="ARBA00022729"/>
    </source>
</evidence>
<comment type="caution">
    <text evidence="8">The sequence shown here is derived from an EMBL/GenBank/DDBJ whole genome shotgun (WGS) entry which is preliminary data.</text>
</comment>
<dbReference type="EC" id="3.4.21.-" evidence="6"/>
<dbReference type="Pfam" id="PF13365">
    <property type="entry name" value="Trypsin_2"/>
    <property type="match status" value="1"/>
</dbReference>
<dbReference type="PRINTS" id="PR00839">
    <property type="entry name" value="V8PROTEASE"/>
</dbReference>
<feature type="transmembrane region" description="Helical" evidence="7">
    <location>
        <begin position="50"/>
        <end position="70"/>
    </location>
</feature>
<evidence type="ECO:0000256" key="6">
    <source>
        <dbReference type="RuleBase" id="RU004296"/>
    </source>
</evidence>
<keyword evidence="2 6" id="KW-0645">Protease</keyword>
<evidence type="ECO:0000256" key="7">
    <source>
        <dbReference type="SAM" id="Phobius"/>
    </source>
</evidence>
<keyword evidence="9" id="KW-1185">Reference proteome</keyword>
<organism evidence="8 9">
    <name type="scientific">Rhizobium changzhiense</name>
    <dbReference type="NCBI Taxonomy" id="2692317"/>
    <lineage>
        <taxon>Bacteria</taxon>
        <taxon>Pseudomonadati</taxon>
        <taxon>Pseudomonadota</taxon>
        <taxon>Alphaproteobacteria</taxon>
        <taxon>Hyphomicrobiales</taxon>
        <taxon>Rhizobiaceae</taxon>
        <taxon>Rhizobium/Agrobacterium group</taxon>
        <taxon>Rhizobium</taxon>
    </lineage>
</organism>
<evidence type="ECO:0000256" key="2">
    <source>
        <dbReference type="ARBA" id="ARBA00022670"/>
    </source>
</evidence>
<keyword evidence="5 6" id="KW-0720">Serine protease</keyword>
<keyword evidence="3" id="KW-0732">Signal</keyword>
<dbReference type="SUPFAM" id="SSF50494">
    <property type="entry name" value="Trypsin-like serine proteases"/>
    <property type="match status" value="1"/>
</dbReference>
<keyword evidence="4 6" id="KW-0378">Hydrolase</keyword>
<dbReference type="Gene3D" id="2.40.10.10">
    <property type="entry name" value="Trypsin-like serine proteases"/>
    <property type="match status" value="1"/>
</dbReference>
<evidence type="ECO:0000256" key="5">
    <source>
        <dbReference type="ARBA" id="ARBA00022825"/>
    </source>
</evidence>
<comment type="similarity">
    <text evidence="1 6">Belongs to the peptidase S1B family.</text>
</comment>
<name>A0ABR6A892_9HYPH</name>
<dbReference type="InterPro" id="IPR008256">
    <property type="entry name" value="Peptidase_S1B"/>
</dbReference>
<sequence>MDDIKATAEPSKREIFDFEREKFEKELQYKKLSSRIEMMRERFSFLKSPLVLAILGGIVTIFVNSITGYYSNQNTITLEREKNQNTITLEREKLQSDLIKKYLEVPDSAGRIANLHFLVESGLIPNYSGPVSDYLKKGPALAPQTVPVATASTADNWRAFGGNNILDGGVLKRVQNAGESLVVVMTRQSVREWQKCTGFLISDRTIATIGYCVPGELAVGSPKLGDIRLQGAAAAGTAEPLVESVVLRGEGPSDHRIAVLRLAAPVAGKQILKIRPDAPVVGDRLIMPFLKGDAADFSASVDDECSISEIDEQPIIAYRCDGDVGAAGAPLVSFATGEVIGIHSWSGEKARFGVRVSPSDLL</sequence>
<dbReference type="InterPro" id="IPR043504">
    <property type="entry name" value="Peptidase_S1_PA_chymotrypsin"/>
</dbReference>
<evidence type="ECO:0000256" key="4">
    <source>
        <dbReference type="ARBA" id="ARBA00022801"/>
    </source>
</evidence>
<dbReference type="EMBL" id="JACGBJ010000007">
    <property type="protein sequence ID" value="MBA5802845.1"/>
    <property type="molecule type" value="Genomic_DNA"/>
</dbReference>
<keyword evidence="7" id="KW-0812">Transmembrane</keyword>
<accession>A0ABR6A892</accession>
<dbReference type="Proteomes" id="UP000539787">
    <property type="component" value="Unassembled WGS sequence"/>
</dbReference>
<dbReference type="InterPro" id="IPR009003">
    <property type="entry name" value="Peptidase_S1_PA"/>
</dbReference>
<evidence type="ECO:0000256" key="1">
    <source>
        <dbReference type="ARBA" id="ARBA00008764"/>
    </source>
</evidence>
<evidence type="ECO:0000313" key="9">
    <source>
        <dbReference type="Proteomes" id="UP000539787"/>
    </source>
</evidence>
<evidence type="ECO:0000313" key="8">
    <source>
        <dbReference type="EMBL" id="MBA5802845.1"/>
    </source>
</evidence>
<keyword evidence="7" id="KW-0472">Membrane</keyword>
<gene>
    <name evidence="8" type="ORF">HX902_14465</name>
</gene>
<protein>
    <recommendedName>
        <fullName evidence="6">Serine protease</fullName>
        <ecNumber evidence="6">3.4.21.-</ecNumber>
    </recommendedName>
</protein>
<proteinExistence type="inferred from homology"/>
<reference evidence="8 9" key="1">
    <citation type="submission" date="2020-07" db="EMBL/GenBank/DDBJ databases">
        <authorList>
            <person name="Sun Q."/>
        </authorList>
    </citation>
    <scope>NUCLEOTIDE SEQUENCE [LARGE SCALE GENOMIC DNA]</scope>
    <source>
        <strain evidence="8 9">WYCCWR 11317</strain>
    </source>
</reference>